<dbReference type="RefSeq" id="WP_047791197.1">
    <property type="nucleotide sequence ID" value="NZ_CP011856.1"/>
</dbReference>
<keyword evidence="2" id="KW-1185">Reference proteome</keyword>
<dbReference type="InterPro" id="IPR014871">
    <property type="entry name" value="dUTPase/dCTP_pyrophosphatase"/>
</dbReference>
<proteinExistence type="predicted"/>
<accession>A0A0H3XJD6</accession>
<name>A0A0H3XJD6_9MOLU</name>
<dbReference type="AlphaFoldDB" id="A0A0H3XJD6"/>
<dbReference type="Gene3D" id="1.10.4010.10">
    <property type="entry name" value="Type II deoxyuridine triphosphatase"/>
    <property type="match status" value="1"/>
</dbReference>
<organism evidence="1 2">
    <name type="scientific">Spiroplasma eriocheiris</name>
    <dbReference type="NCBI Taxonomy" id="315358"/>
    <lineage>
        <taxon>Bacteria</taxon>
        <taxon>Bacillati</taxon>
        <taxon>Mycoplasmatota</taxon>
        <taxon>Mollicutes</taxon>
        <taxon>Entomoplasmatales</taxon>
        <taxon>Spiroplasmataceae</taxon>
        <taxon>Spiroplasma</taxon>
    </lineage>
</organism>
<dbReference type="CDD" id="cd11527">
    <property type="entry name" value="NTP-PPase_dUTPase"/>
    <property type="match status" value="1"/>
</dbReference>
<sequence length="169" mass="19932">MISNNELVNLAVNQTKLDHHIYQKHNINERDTLEKRILAFLIELAEFINEQRDFKYWSLKPPSERAVLLEEYIDGIHFLISIGNTLKVDFNEFNYQPSDLSLSTNLTTIYLNCFVEYTNFIKDHSVTNYFNVLTSYFVIAEKLNFTEQELLTAYNQKNATNFARQANNY</sequence>
<dbReference type="PIRSF" id="PIRSF030140">
    <property type="entry name" value="UCP030140"/>
    <property type="match status" value="1"/>
</dbReference>
<dbReference type="InterPro" id="IPR016947">
    <property type="entry name" value="UCP030140"/>
</dbReference>
<dbReference type="EMBL" id="CP011856">
    <property type="protein sequence ID" value="AKM53941.1"/>
    <property type="molecule type" value="Genomic_DNA"/>
</dbReference>
<gene>
    <name evidence="1" type="ORF">SERIO_v1c03590</name>
</gene>
<dbReference type="STRING" id="315358.SERIO_v1c03590"/>
<dbReference type="Pfam" id="PF08761">
    <property type="entry name" value="dUTPase_2"/>
    <property type="match status" value="1"/>
</dbReference>
<evidence type="ECO:0000313" key="1">
    <source>
        <dbReference type="EMBL" id="AKM53941.1"/>
    </source>
</evidence>
<reference evidence="1 2" key="1">
    <citation type="journal article" date="2015" name="Genome Biol. Evol.">
        <title>Found and Lost: The Fates of Horizontally Acquired Genes in Arthropod-Symbiotic Spiroplasma.</title>
        <authorList>
            <person name="Lo W.S."/>
            <person name="Gasparich G.E."/>
            <person name="Kuo C.H."/>
        </authorList>
    </citation>
    <scope>NUCLEOTIDE SEQUENCE [LARGE SCALE GENOMIC DNA]</scope>
    <source>
        <strain evidence="2">TDA-040725-5</strain>
    </source>
</reference>
<dbReference type="PATRIC" id="fig|743698.3.peg.360"/>
<dbReference type="SUPFAM" id="SSF101386">
    <property type="entry name" value="all-alpha NTP pyrophosphatases"/>
    <property type="match status" value="1"/>
</dbReference>
<evidence type="ECO:0000313" key="2">
    <source>
        <dbReference type="Proteomes" id="UP000035661"/>
    </source>
</evidence>
<protein>
    <submittedName>
        <fullName evidence="1">dUTP diphosphatase</fullName>
    </submittedName>
</protein>
<dbReference type="KEGG" id="seri:SERIO_v1c03590"/>
<dbReference type="Proteomes" id="UP000035661">
    <property type="component" value="Chromosome"/>
</dbReference>
<reference evidence="2" key="2">
    <citation type="submission" date="2015-06" db="EMBL/GenBank/DDBJ databases">
        <title>Complete genome sequence of Spiroplasma eriocheiris TDA-040725-5 (DSM 21848).</title>
        <authorList>
            <person name="Lo W.-S."/>
            <person name="Kuo C.-H."/>
        </authorList>
    </citation>
    <scope>NUCLEOTIDE SEQUENCE [LARGE SCALE GENOMIC DNA]</scope>
    <source>
        <strain evidence="2">TDA-040725-5</strain>
    </source>
</reference>